<dbReference type="GO" id="GO:0046872">
    <property type="term" value="F:metal ion binding"/>
    <property type="evidence" value="ECO:0007669"/>
    <property type="project" value="UniProtKB-KW"/>
</dbReference>
<dbReference type="Ensembl" id="ENSCATT00000020352.1">
    <property type="protein sequence ID" value="ENSCATP00000005402.1"/>
    <property type="gene ID" value="ENSCATG00000017727.1"/>
</dbReference>
<name>A0A2K5KXI6_CERAT</name>
<dbReference type="PANTHER" id="PTHR12103">
    <property type="entry name" value="5'-NUCLEOTIDASE DOMAIN-CONTAINING"/>
    <property type="match status" value="1"/>
</dbReference>
<dbReference type="PIRSF" id="PIRSF017434">
    <property type="entry name" value="Purine_5'-nucleotidase"/>
    <property type="match status" value="1"/>
</dbReference>
<dbReference type="GeneTree" id="ENSGT00940000158637"/>
<dbReference type="Pfam" id="PF05761">
    <property type="entry name" value="5_nucleotid"/>
    <property type="match status" value="2"/>
</dbReference>
<sequence length="508" mass="58744">MAAAVVVARGAGARAATAATLRGGCGTAARGRPCVGPARPLCAAPGTAPDMKRYLWERYREAKRSTEELVPSIMSNLLNPDAIFSNNEMSLSDIEIYGFDYDYTLVFYSKHLHTLIFNAARDLLINEHRYPAEIRKYEYDPNFAIRGLHYDVQRAVLMKIDAFHYIQLGTVYRGLSVVPDEEVIEMYEGSHVPLEQMSDFYGKSSHGNTMKQFMDIFSLPEMTLLAIEADIEKYICYAEQTRAVLAKLADHGKKMFLITNSPSSFVDKGMSYIVGKDWRDLFDVVIVQAEKPNFFNDKRRPFRKMNEKGVLLWDKIHKLQKGQIYKQGNLYEFLKLTGWRGSRVLYFGDHIYSDLADLTLKHGWRTGAIIPELRSELKIMNTEQYIQTMTWLQTLTGLLEQMQVHRDAESQLVLQEWKKERKEMREMTKSFFNAQFGSLFRTDQNPTYFLRRLSRFADIYMASLSCLLNYDVSHTFYPRRTPLQHELPAWSERPPTFRTPLLQEAQAK</sequence>
<keyword evidence="2 6" id="KW-0479">Metal-binding</keyword>
<dbReference type="Bgee" id="ENSCATG00000017727">
    <property type="expression patterns" value="Expressed in frontal cortex and 12 other cell types or tissues"/>
</dbReference>
<organism evidence="7 8">
    <name type="scientific">Cercocebus atys</name>
    <name type="common">Sooty mangabey</name>
    <name type="synonym">Cercocebus torquatus atys</name>
    <dbReference type="NCBI Taxonomy" id="9531"/>
    <lineage>
        <taxon>Eukaryota</taxon>
        <taxon>Metazoa</taxon>
        <taxon>Chordata</taxon>
        <taxon>Craniata</taxon>
        <taxon>Vertebrata</taxon>
        <taxon>Euteleostomi</taxon>
        <taxon>Mammalia</taxon>
        <taxon>Eutheria</taxon>
        <taxon>Euarchontoglires</taxon>
        <taxon>Primates</taxon>
        <taxon>Haplorrhini</taxon>
        <taxon>Catarrhini</taxon>
        <taxon>Cercopithecidae</taxon>
        <taxon>Cercopithecinae</taxon>
        <taxon>Cercocebus</taxon>
    </lineage>
</organism>
<dbReference type="AlphaFoldDB" id="A0A2K5KXI6"/>
<dbReference type="Proteomes" id="UP000233060">
    <property type="component" value="Unassembled WGS sequence"/>
</dbReference>
<evidence type="ECO:0000256" key="3">
    <source>
        <dbReference type="ARBA" id="ARBA00022801"/>
    </source>
</evidence>
<reference evidence="7" key="1">
    <citation type="submission" date="2025-08" db="UniProtKB">
        <authorList>
            <consortium name="Ensembl"/>
        </authorList>
    </citation>
    <scope>IDENTIFICATION</scope>
</reference>
<dbReference type="GO" id="GO:0008253">
    <property type="term" value="F:5'-nucleotidase activity"/>
    <property type="evidence" value="ECO:0007669"/>
    <property type="project" value="TreeGrafter"/>
</dbReference>
<keyword evidence="4 6" id="KW-0460">Magnesium</keyword>
<dbReference type="SUPFAM" id="SSF56784">
    <property type="entry name" value="HAD-like"/>
    <property type="match status" value="1"/>
</dbReference>
<feature type="binding site" evidence="6">
    <location>
        <position position="102"/>
    </location>
    <ligand>
        <name>GMP</name>
        <dbReference type="ChEBI" id="CHEBI:58115"/>
    </ligand>
</feature>
<keyword evidence="3" id="KW-0378">Hydrolase</keyword>
<feature type="binding site" evidence="6">
    <location>
        <position position="100"/>
    </location>
    <ligand>
        <name>Mg(2+)</name>
        <dbReference type="ChEBI" id="CHEBI:18420"/>
    </ligand>
</feature>
<feature type="binding site" evidence="6">
    <location>
        <position position="349"/>
    </location>
    <ligand>
        <name>Mg(2+)</name>
        <dbReference type="ChEBI" id="CHEBI:18420"/>
    </ligand>
</feature>
<feature type="active site" description="Nucleophile" evidence="5">
    <location>
        <position position="100"/>
    </location>
</feature>
<feature type="active site" description="Proton donor" evidence="5">
    <location>
        <position position="102"/>
    </location>
</feature>
<evidence type="ECO:0000256" key="4">
    <source>
        <dbReference type="ARBA" id="ARBA00022842"/>
    </source>
</evidence>
<dbReference type="InterPro" id="IPR036412">
    <property type="entry name" value="HAD-like_sf"/>
</dbReference>
<evidence type="ECO:0000313" key="8">
    <source>
        <dbReference type="Proteomes" id="UP000233060"/>
    </source>
</evidence>
<gene>
    <name evidence="7" type="primary">NT5DC3</name>
</gene>
<proteinExistence type="inferred from homology"/>
<dbReference type="GO" id="GO:0043235">
    <property type="term" value="C:receptor complex"/>
    <property type="evidence" value="ECO:0007669"/>
    <property type="project" value="Ensembl"/>
</dbReference>
<comment type="cofactor">
    <cofactor evidence="6">
        <name>Mg(2+)</name>
        <dbReference type="ChEBI" id="CHEBI:18420"/>
    </cofactor>
    <text evidence="6">Binds 1 Mg(2+) ion per subunit.</text>
</comment>
<dbReference type="Gene3D" id="3.40.50.1000">
    <property type="entry name" value="HAD superfamily/HAD-like"/>
    <property type="match status" value="1"/>
</dbReference>
<evidence type="ECO:0000256" key="5">
    <source>
        <dbReference type="PIRSR" id="PIRSR017434-1"/>
    </source>
</evidence>
<comment type="similarity">
    <text evidence="1">Belongs to the 5'(3')-deoxyribonucleotidase family.</text>
</comment>
<protein>
    <submittedName>
        <fullName evidence="7">5'-nucleotidase domain containing 3</fullName>
    </submittedName>
</protein>
<dbReference type="PANTHER" id="PTHR12103:SF11">
    <property type="entry name" value="5'-NUCLEOTIDASE DOMAIN-CONTAINING PROTEIN 3"/>
    <property type="match status" value="1"/>
</dbReference>
<dbReference type="OMA" id="YLWSRYK"/>
<evidence type="ECO:0000256" key="6">
    <source>
        <dbReference type="PIRSR" id="PIRSR017434-2"/>
    </source>
</evidence>
<evidence type="ECO:0000256" key="2">
    <source>
        <dbReference type="ARBA" id="ARBA00022723"/>
    </source>
</evidence>
<accession>A0A2K5KXI6</accession>
<evidence type="ECO:0000313" key="7">
    <source>
        <dbReference type="Ensembl" id="ENSCATP00000005402.1"/>
    </source>
</evidence>
<reference evidence="7" key="2">
    <citation type="submission" date="2025-09" db="UniProtKB">
        <authorList>
            <consortium name="Ensembl"/>
        </authorList>
    </citation>
    <scope>IDENTIFICATION</scope>
</reference>
<dbReference type="InterPro" id="IPR016695">
    <property type="entry name" value="Pur_nucleotidase"/>
</dbReference>
<evidence type="ECO:0000256" key="1">
    <source>
        <dbReference type="ARBA" id="ARBA00009589"/>
    </source>
</evidence>
<dbReference type="FunFam" id="3.40.50.1000:FF:000026">
    <property type="entry name" value="NT5DC3 isoform 1"/>
    <property type="match status" value="1"/>
</dbReference>
<dbReference type="InterPro" id="IPR023214">
    <property type="entry name" value="HAD_sf"/>
</dbReference>
<keyword evidence="8" id="KW-1185">Reference proteome</keyword>
<dbReference type="InterPro" id="IPR008380">
    <property type="entry name" value="HAD-SF_hydro_IG_5-nucl"/>
</dbReference>